<dbReference type="HOGENOM" id="CLU_2023452_0_0_4"/>
<evidence type="ECO:0000313" key="1">
    <source>
        <dbReference type="EMBL" id="EFG29919.1"/>
    </source>
</evidence>
<dbReference type="AlphaFoldDB" id="V9HKY7"/>
<dbReference type="eggNOG" id="ENOG5033E0M">
    <property type="taxonomic scope" value="Bacteria"/>
</dbReference>
<dbReference type="Proteomes" id="UP000017813">
    <property type="component" value="Unassembled WGS sequence"/>
</dbReference>
<dbReference type="KEGG" id="smur:BWP33_07575"/>
<sequence length="127" mass="14137">MKEQSKRGRKPIVFSDEQIAQVEALAAFFTVEQIADYFGIGRTTFFELMNRQPEISERYKKGRSKAIGRVAKTLVEQAAEGNMTAAIFYLKTQGGWRETQSVDLSNSDGSLNPTVIELVAVNGKNTD</sequence>
<reference evidence="1 2" key="2">
    <citation type="submission" date="2011-10" db="EMBL/GenBank/DDBJ databases">
        <title>The Genome Sequence of Simonsiella muelleri ATCC 29453.</title>
        <authorList>
            <consortium name="The Broad Institute Genome Sequencing Platform"/>
            <consortium name="The Broad Institute Genome Sequencing Center for Infectious Disease"/>
            <person name="Earl A."/>
            <person name="Ward D."/>
            <person name="Feldgarden M."/>
            <person name="Gevers D."/>
            <person name="Izard J."/>
            <person name="Baranova O.V."/>
            <person name="Blanton J.M."/>
            <person name="Tanner A.C."/>
            <person name="Dewhirst F."/>
            <person name="Young S.K."/>
            <person name="Zeng Q."/>
            <person name="Gargeya S."/>
            <person name="Fitzgerald M."/>
            <person name="Haas B."/>
            <person name="Abouelleil A."/>
            <person name="Alvarado L."/>
            <person name="Arachchi H.M."/>
            <person name="Berlin A."/>
            <person name="Brown A."/>
            <person name="Chapman S.B."/>
            <person name="Chen Z."/>
            <person name="Dunbar C."/>
            <person name="Freedman E."/>
            <person name="Gearin G."/>
            <person name="Goldberg J."/>
            <person name="Griggs A."/>
            <person name="Gujja S."/>
            <person name="Heiman D."/>
            <person name="Howarth C."/>
            <person name="Larson L."/>
            <person name="Lui A."/>
            <person name="MacDonald P.J.P."/>
            <person name="Montmayeur A."/>
            <person name="Murphy C."/>
            <person name="Neiman D."/>
            <person name="Pearson M."/>
            <person name="Priest M."/>
            <person name="Roberts A."/>
            <person name="Saif S."/>
            <person name="Shea T."/>
            <person name="Shenoy N."/>
            <person name="Sisk P."/>
            <person name="Stolte C."/>
            <person name="Sykes S."/>
            <person name="Wortman J."/>
            <person name="Nusbaum C."/>
            <person name="Birren B."/>
        </authorList>
    </citation>
    <scope>NUCLEOTIDE SEQUENCE [LARGE SCALE GENOMIC DNA]</scope>
    <source>
        <strain evidence="1 2">ATCC 29453</strain>
    </source>
</reference>
<gene>
    <name evidence="1" type="ORF">HMPREF9021_02238</name>
</gene>
<dbReference type="EMBL" id="ADCY02000064">
    <property type="protein sequence ID" value="EFG29919.1"/>
    <property type="molecule type" value="Genomic_DNA"/>
</dbReference>
<evidence type="ECO:0000313" key="2">
    <source>
        <dbReference type="Proteomes" id="UP000017813"/>
    </source>
</evidence>
<dbReference type="OrthoDB" id="8966809at2"/>
<dbReference type="STRING" id="641147.HMPREF9021_02238"/>
<reference evidence="1 2" key="1">
    <citation type="submission" date="2010-03" db="EMBL/GenBank/DDBJ databases">
        <authorList>
            <consortium name="The Broad Institute Genome Sequencing Platform"/>
            <person name="Ward D."/>
            <person name="Earl A."/>
            <person name="Feldgarden M."/>
            <person name="Gevers D."/>
            <person name="Young S."/>
            <person name="Zeng Q."/>
            <person name="Koehrsen M."/>
            <person name="Alvarado L."/>
            <person name="Berlin A.M."/>
            <person name="Borenstein D."/>
            <person name="Chapman S.B."/>
            <person name="Chen Z."/>
            <person name="Engels R."/>
            <person name="Freedman E."/>
            <person name="Gellesch M."/>
            <person name="Goldberg J."/>
            <person name="Griggs A."/>
            <person name="Gujja S."/>
            <person name="Heilman E.R."/>
            <person name="Heiman D.I."/>
            <person name="Hepburn T.A."/>
            <person name="Howarth C."/>
            <person name="Jen D."/>
            <person name="Larson L."/>
            <person name="Mehta T."/>
            <person name="Park D."/>
            <person name="Pearson M."/>
            <person name="Richards J."/>
            <person name="Roberts A."/>
            <person name="Saif S."/>
            <person name="Shea T.D."/>
            <person name="Shenoy N."/>
            <person name="Sisk P."/>
            <person name="Stolte C."/>
            <person name="Sykes S.N."/>
            <person name="Walk T."/>
            <person name="White J."/>
            <person name="Yandava C."/>
            <person name="Izard J."/>
            <person name="Baranova O.V."/>
            <person name="Blanton J.M."/>
            <person name="Tanner A.C."/>
            <person name="Dewhirst F."/>
            <person name="Haas B."/>
            <person name="Nusbaum C."/>
            <person name="Birren B."/>
        </authorList>
    </citation>
    <scope>NUCLEOTIDE SEQUENCE [LARGE SCALE GENOMIC DNA]</scope>
    <source>
        <strain evidence="1 2">ATCC 29453</strain>
    </source>
</reference>
<proteinExistence type="predicted"/>
<evidence type="ECO:0008006" key="3">
    <source>
        <dbReference type="Google" id="ProtNLM"/>
    </source>
</evidence>
<comment type="caution">
    <text evidence="1">The sequence shown here is derived from an EMBL/GenBank/DDBJ whole genome shotgun (WGS) entry which is preliminary data.</text>
</comment>
<organism evidence="1 2">
    <name type="scientific">Simonsiella muelleri ATCC 29453</name>
    <dbReference type="NCBI Taxonomy" id="641147"/>
    <lineage>
        <taxon>Bacteria</taxon>
        <taxon>Pseudomonadati</taxon>
        <taxon>Pseudomonadota</taxon>
        <taxon>Betaproteobacteria</taxon>
        <taxon>Neisseriales</taxon>
        <taxon>Neisseriaceae</taxon>
        <taxon>Simonsiella</taxon>
    </lineage>
</organism>
<name>V9HKY7_9NEIS</name>
<accession>V9HKY7</accession>
<keyword evidence="2" id="KW-1185">Reference proteome</keyword>
<protein>
    <recommendedName>
        <fullName evidence="3">Resolvase HTH domain-containing protein</fullName>
    </recommendedName>
</protein>
<dbReference type="RefSeq" id="WP_002643054.1">
    <property type="nucleotide sequence ID" value="NZ_CP019448.1"/>
</dbReference>